<dbReference type="InterPro" id="IPR011344">
    <property type="entry name" value="ssDNA-bd"/>
</dbReference>
<dbReference type="CDD" id="cd04496">
    <property type="entry name" value="SSB_OBF"/>
    <property type="match status" value="1"/>
</dbReference>
<dbReference type="GO" id="GO:0042645">
    <property type="term" value="C:mitochondrial nucleoid"/>
    <property type="evidence" value="ECO:0007669"/>
    <property type="project" value="TreeGrafter"/>
</dbReference>
<dbReference type="PANTHER" id="PTHR10302:SF0">
    <property type="entry name" value="SINGLE-STRANDED DNA-BINDING PROTEIN, MITOCHONDRIAL"/>
    <property type="match status" value="1"/>
</dbReference>
<keyword evidence="5" id="KW-1185">Reference proteome</keyword>
<feature type="region of interest" description="Disordered" evidence="3">
    <location>
        <begin position="38"/>
        <end position="106"/>
    </location>
</feature>
<dbReference type="InterPro" id="IPR000424">
    <property type="entry name" value="Primosome_PriB/ssb"/>
</dbReference>
<dbReference type="Gene3D" id="2.40.50.140">
    <property type="entry name" value="Nucleic acid-binding proteins"/>
    <property type="match status" value="1"/>
</dbReference>
<evidence type="ECO:0000256" key="2">
    <source>
        <dbReference type="PROSITE-ProRule" id="PRU00252"/>
    </source>
</evidence>
<dbReference type="GO" id="GO:0003697">
    <property type="term" value="F:single-stranded DNA binding"/>
    <property type="evidence" value="ECO:0007669"/>
    <property type="project" value="InterPro"/>
</dbReference>
<proteinExistence type="predicted"/>
<feature type="compositionally biased region" description="Polar residues" evidence="3">
    <location>
        <begin position="38"/>
        <end position="54"/>
    </location>
</feature>
<dbReference type="GO" id="GO:0006264">
    <property type="term" value="P:mitochondrial DNA replication"/>
    <property type="evidence" value="ECO:0007669"/>
    <property type="project" value="TreeGrafter"/>
</dbReference>
<dbReference type="AlphaFoldDB" id="A0AAP0S0X7"/>
<keyword evidence="1 2" id="KW-0238">DNA-binding</keyword>
<evidence type="ECO:0000313" key="5">
    <source>
        <dbReference type="Proteomes" id="UP001415857"/>
    </source>
</evidence>
<name>A0AAP0S0X7_LIQFO</name>
<dbReference type="SUPFAM" id="SSF50249">
    <property type="entry name" value="Nucleic acid-binding proteins"/>
    <property type="match status" value="1"/>
</dbReference>
<feature type="compositionally biased region" description="Low complexity" evidence="3">
    <location>
        <begin position="57"/>
        <end position="67"/>
    </location>
</feature>
<dbReference type="Pfam" id="PF00436">
    <property type="entry name" value="SSB"/>
    <property type="match status" value="1"/>
</dbReference>
<dbReference type="InterPro" id="IPR012340">
    <property type="entry name" value="NA-bd_OB-fold"/>
</dbReference>
<dbReference type="PANTHER" id="PTHR10302">
    <property type="entry name" value="SINGLE-STRANDED DNA-BINDING PROTEIN"/>
    <property type="match status" value="1"/>
</dbReference>
<feature type="compositionally biased region" description="Basic and acidic residues" evidence="3">
    <location>
        <begin position="76"/>
        <end position="99"/>
    </location>
</feature>
<dbReference type="EMBL" id="JBBPBK010000003">
    <property type="protein sequence ID" value="KAK9289026.1"/>
    <property type="molecule type" value="Genomic_DNA"/>
</dbReference>
<evidence type="ECO:0000256" key="1">
    <source>
        <dbReference type="ARBA" id="ARBA00023125"/>
    </source>
</evidence>
<comment type="caution">
    <text evidence="4">The sequence shown here is derived from an EMBL/GenBank/DDBJ whole genome shotgun (WGS) entry which is preliminary data.</text>
</comment>
<protein>
    <submittedName>
        <fullName evidence="4">Uncharacterized protein</fullName>
    </submittedName>
</protein>
<reference evidence="4 5" key="1">
    <citation type="journal article" date="2024" name="Plant J.">
        <title>Genome sequences and population genomics reveal climatic adaptation and genomic divergence between two closely related sweetgum species.</title>
        <authorList>
            <person name="Xu W.Q."/>
            <person name="Ren C.Q."/>
            <person name="Zhang X.Y."/>
            <person name="Comes H.P."/>
            <person name="Liu X.H."/>
            <person name="Li Y.G."/>
            <person name="Kettle C.J."/>
            <person name="Jalonen R."/>
            <person name="Gaisberger H."/>
            <person name="Ma Y.Z."/>
            <person name="Qiu Y.X."/>
        </authorList>
    </citation>
    <scope>NUCLEOTIDE SEQUENCE [LARGE SCALE GENOMIC DNA]</scope>
    <source>
        <strain evidence="4">Hangzhou</strain>
    </source>
</reference>
<dbReference type="Proteomes" id="UP001415857">
    <property type="component" value="Unassembled WGS sequence"/>
</dbReference>
<organism evidence="4 5">
    <name type="scientific">Liquidambar formosana</name>
    <name type="common">Formosan gum</name>
    <dbReference type="NCBI Taxonomy" id="63359"/>
    <lineage>
        <taxon>Eukaryota</taxon>
        <taxon>Viridiplantae</taxon>
        <taxon>Streptophyta</taxon>
        <taxon>Embryophyta</taxon>
        <taxon>Tracheophyta</taxon>
        <taxon>Spermatophyta</taxon>
        <taxon>Magnoliopsida</taxon>
        <taxon>eudicotyledons</taxon>
        <taxon>Gunneridae</taxon>
        <taxon>Pentapetalae</taxon>
        <taxon>Saxifragales</taxon>
        <taxon>Altingiaceae</taxon>
        <taxon>Liquidambar</taxon>
    </lineage>
</organism>
<evidence type="ECO:0000256" key="3">
    <source>
        <dbReference type="SAM" id="MobiDB-lite"/>
    </source>
</evidence>
<accession>A0AAP0S0X7</accession>
<sequence>MGRTSISSALKESTSVTGMIKGLCPGLTHGQKFGISYLGSTDTSQNDESPSQRENPVVQSSSVVVVSNPNAEPLPSEDKNDNESVQESTERGSKSEPPQKVRFPSQCSVNQNEAAAVYPKPSEIPWKKELCNTVHLIGTVGIPIEFKLLNSGKALAWTRLGVRKSATDTTWINLTFWEEMAHTAYQHVEKGHRIYVSGRLVADTVEGDGEKQETYYKVVVQQLNFVENNFSSMSSYEHRKLVSPANNVVGSTQELWQAFFANPLDWWDNRKNKKCQTLRSLKSIHSRLLIDGFDHLFRPHPQQSSQALLTLWSY</sequence>
<dbReference type="PROSITE" id="PS50935">
    <property type="entry name" value="SSB"/>
    <property type="match status" value="1"/>
</dbReference>
<evidence type="ECO:0000313" key="4">
    <source>
        <dbReference type="EMBL" id="KAK9289026.1"/>
    </source>
</evidence>
<gene>
    <name evidence="4" type="ORF">L1049_017497</name>
</gene>